<keyword evidence="2" id="KW-1185">Reference proteome</keyword>
<protein>
    <recommendedName>
        <fullName evidence="3">Sigma-70 family RNA polymerase sigma factor</fullName>
    </recommendedName>
</protein>
<dbReference type="RefSeq" id="WP_166693421.1">
    <property type="nucleotide sequence ID" value="NZ_WAEL01000008.1"/>
</dbReference>
<name>A0ABX0QJR8_9BACT</name>
<gene>
    <name evidence="1" type="ORF">F7231_21015</name>
</gene>
<dbReference type="Proteomes" id="UP000606008">
    <property type="component" value="Unassembled WGS sequence"/>
</dbReference>
<evidence type="ECO:0000313" key="1">
    <source>
        <dbReference type="EMBL" id="NID12665.1"/>
    </source>
</evidence>
<reference evidence="2" key="2">
    <citation type="submission" date="2023-07" db="EMBL/GenBank/DDBJ databases">
        <authorList>
            <person name="Jung D.-H."/>
        </authorList>
    </citation>
    <scope>NUCLEOTIDE SEQUENCE [LARGE SCALE GENOMIC DNA]</scope>
    <source>
        <strain evidence="2">JA-25</strain>
    </source>
</reference>
<accession>A0ABX0QJR8</accession>
<sequence length="133" mass="14686">MLTTTNTASRLSLYDKYGSVAYGVILKIIPQPQQAQEVLIDLFASPDLQAGLVPSANTTCVVVRLARGKALAYCKKNQLPIPALPAEIKQSELIFNLLFYQNQTPDVIAERLQIQRSAVFGAVREFFAYLLPS</sequence>
<dbReference type="EMBL" id="WAEL01000008">
    <property type="protein sequence ID" value="NID12665.1"/>
    <property type="molecule type" value="Genomic_DNA"/>
</dbReference>
<comment type="caution">
    <text evidence="1">The sequence shown here is derived from an EMBL/GenBank/DDBJ whole genome shotgun (WGS) entry which is preliminary data.</text>
</comment>
<evidence type="ECO:0000313" key="2">
    <source>
        <dbReference type="Proteomes" id="UP000606008"/>
    </source>
</evidence>
<organism evidence="1 2">
    <name type="scientific">Fibrivirga algicola</name>
    <dbReference type="NCBI Taxonomy" id="2950420"/>
    <lineage>
        <taxon>Bacteria</taxon>
        <taxon>Pseudomonadati</taxon>
        <taxon>Bacteroidota</taxon>
        <taxon>Cytophagia</taxon>
        <taxon>Cytophagales</taxon>
        <taxon>Spirosomataceae</taxon>
        <taxon>Fibrivirga</taxon>
    </lineage>
</organism>
<evidence type="ECO:0008006" key="3">
    <source>
        <dbReference type="Google" id="ProtNLM"/>
    </source>
</evidence>
<proteinExistence type="predicted"/>
<reference evidence="2" key="1">
    <citation type="submission" date="2019-09" db="EMBL/GenBank/DDBJ databases">
        <authorList>
            <person name="Jung D.-H."/>
        </authorList>
    </citation>
    <scope>NUCLEOTIDE SEQUENCE [LARGE SCALE GENOMIC DNA]</scope>
    <source>
        <strain evidence="2">JA-25</strain>
    </source>
</reference>